<dbReference type="InterPro" id="IPR050570">
    <property type="entry name" value="Cell_wall_metabolism_enzyme"/>
</dbReference>
<feature type="signal peptide" evidence="3">
    <location>
        <begin position="1"/>
        <end position="30"/>
    </location>
</feature>
<feature type="region of interest" description="Disordered" evidence="2">
    <location>
        <begin position="227"/>
        <end position="253"/>
    </location>
</feature>
<sequence length="375" mass="38321">MKLRSILTLATAAALLTACSAAKNSAPVVAGNGVGGSSTASPYTPSTATPYDGTAAGTTAGAGNPYGATPYTPTPSTVYTPSTPSTPSTPVASGSAYNHPAGAYPSVDVNATFHQVAPGDTLYNIAKRYGVSQDNIRAWNNMPDDTVKLGTSLRVKPTSASGASYGNTSSATGSYRVVSGDTLYSIAQRHGMTVSQLRAVNHLQDENLRVGQTLRVTGTAVASTPAVQPTPVVTTTTTTSVTPPPTPTIAASGKTASHAGLTWQNPLAGASIGKAFSSSTRGVELQGSANQTVVAAADGQVIFSGNGPRGYGKLVVVQHSPNLLTAYSNGDNLIVKEQERVKRGQSLARLGSAGKLHFEVRENGTPVNPSNYIPF</sequence>
<dbReference type="SUPFAM" id="SSF51261">
    <property type="entry name" value="Duplicated hybrid motif"/>
    <property type="match status" value="1"/>
</dbReference>
<dbReference type="HOGENOM" id="CLU_029425_0_3_4"/>
<dbReference type="PROSITE" id="PS51782">
    <property type="entry name" value="LYSM"/>
    <property type="match status" value="2"/>
</dbReference>
<dbReference type="InterPro" id="IPR016047">
    <property type="entry name" value="M23ase_b-sheet_dom"/>
</dbReference>
<dbReference type="GO" id="GO:0004222">
    <property type="term" value="F:metalloendopeptidase activity"/>
    <property type="evidence" value="ECO:0007669"/>
    <property type="project" value="TreeGrafter"/>
</dbReference>
<dbReference type="Gene3D" id="3.10.350.10">
    <property type="entry name" value="LysM domain"/>
    <property type="match status" value="2"/>
</dbReference>
<keyword evidence="3" id="KW-0732">Signal</keyword>
<comment type="caution">
    <text evidence="5">The sequence shown here is derived from an EMBL/GenBank/DDBJ whole genome shotgun (WGS) entry which is preliminary data.</text>
</comment>
<evidence type="ECO:0000313" key="5">
    <source>
        <dbReference type="EMBL" id="EEP68856.1"/>
    </source>
</evidence>
<dbReference type="EMBL" id="ACJW02000002">
    <property type="protein sequence ID" value="EEP68856.1"/>
    <property type="molecule type" value="Genomic_DNA"/>
</dbReference>
<name>C4GF51_9NEIS</name>
<dbReference type="Pfam" id="PF01551">
    <property type="entry name" value="Peptidase_M23"/>
    <property type="match status" value="1"/>
</dbReference>
<feature type="compositionally biased region" description="Low complexity" evidence="2">
    <location>
        <begin position="227"/>
        <end position="241"/>
    </location>
</feature>
<accession>C4GF51</accession>
<protein>
    <submittedName>
        <fullName evidence="5">LysM domain protein</fullName>
    </submittedName>
</protein>
<dbReference type="InterPro" id="IPR018392">
    <property type="entry name" value="LysM"/>
</dbReference>
<keyword evidence="6" id="KW-1185">Reference proteome</keyword>
<dbReference type="Pfam" id="PF01476">
    <property type="entry name" value="LysM"/>
    <property type="match status" value="2"/>
</dbReference>
<dbReference type="AlphaFoldDB" id="C4GF51"/>
<reference evidence="5" key="1">
    <citation type="submission" date="2009-04" db="EMBL/GenBank/DDBJ databases">
        <authorList>
            <person name="Weinstock G."/>
            <person name="Sodergren E."/>
            <person name="Clifton S."/>
            <person name="Fulton L."/>
            <person name="Fulton B."/>
            <person name="Courtney L."/>
            <person name="Fronick C."/>
            <person name="Harrison M."/>
            <person name="Strong C."/>
            <person name="Farmer C."/>
            <person name="Delahaunty K."/>
            <person name="Markovic C."/>
            <person name="Hall O."/>
            <person name="Minx P."/>
            <person name="Tomlinson C."/>
            <person name="Mitreva M."/>
            <person name="Nelson J."/>
            <person name="Hou S."/>
            <person name="Wollam A."/>
            <person name="Pepin K.H."/>
            <person name="Johnson M."/>
            <person name="Bhonagiri V."/>
            <person name="Nash W.E."/>
            <person name="Warren W."/>
            <person name="Chinwalla A."/>
            <person name="Mardis E.R."/>
            <person name="Wilson R.K."/>
        </authorList>
    </citation>
    <scope>NUCLEOTIDE SEQUENCE [LARGE SCALE GENOMIC DNA]</scope>
    <source>
        <strain evidence="5">ATCC 51147</strain>
    </source>
</reference>
<proteinExistence type="inferred from homology"/>
<dbReference type="PANTHER" id="PTHR21666">
    <property type="entry name" value="PEPTIDASE-RELATED"/>
    <property type="match status" value="1"/>
</dbReference>
<organism evidence="5 6">
    <name type="scientific">Kingella oralis ATCC 51147</name>
    <dbReference type="NCBI Taxonomy" id="629741"/>
    <lineage>
        <taxon>Bacteria</taxon>
        <taxon>Pseudomonadati</taxon>
        <taxon>Pseudomonadota</taxon>
        <taxon>Betaproteobacteria</taxon>
        <taxon>Neisseriales</taxon>
        <taxon>Neisseriaceae</taxon>
        <taxon>Kingella</taxon>
    </lineage>
</organism>
<dbReference type="OrthoDB" id="9795421at2"/>
<evidence type="ECO:0000259" key="4">
    <source>
        <dbReference type="PROSITE" id="PS51782"/>
    </source>
</evidence>
<dbReference type="SUPFAM" id="SSF54106">
    <property type="entry name" value="LysM domain"/>
    <property type="match status" value="1"/>
</dbReference>
<dbReference type="RefSeq" id="WP_003794422.1">
    <property type="nucleotide sequence ID" value="NZ_GG665871.1"/>
</dbReference>
<evidence type="ECO:0000256" key="3">
    <source>
        <dbReference type="SAM" id="SignalP"/>
    </source>
</evidence>
<feature type="domain" description="LysM" evidence="4">
    <location>
        <begin position="112"/>
        <end position="155"/>
    </location>
</feature>
<dbReference type="GeneID" id="84906908"/>
<feature type="chain" id="PRO_5002936457" evidence="3">
    <location>
        <begin position="31"/>
        <end position="375"/>
    </location>
</feature>
<dbReference type="InterPro" id="IPR036779">
    <property type="entry name" value="LysM_dom_sf"/>
</dbReference>
<dbReference type="InterPro" id="IPR011055">
    <property type="entry name" value="Dup_hybrid_motif"/>
</dbReference>
<evidence type="ECO:0000313" key="6">
    <source>
        <dbReference type="Proteomes" id="UP000003009"/>
    </source>
</evidence>
<dbReference type="SMART" id="SM00257">
    <property type="entry name" value="LysM"/>
    <property type="match status" value="2"/>
</dbReference>
<dbReference type="CDD" id="cd12797">
    <property type="entry name" value="M23_peptidase"/>
    <property type="match status" value="1"/>
</dbReference>
<dbReference type="CDD" id="cd00118">
    <property type="entry name" value="LysM"/>
    <property type="match status" value="2"/>
</dbReference>
<dbReference type="PANTHER" id="PTHR21666:SF263">
    <property type="entry name" value="MUREIN HYDROLASE ACTIVATOR NLPD"/>
    <property type="match status" value="1"/>
</dbReference>
<evidence type="ECO:0000256" key="2">
    <source>
        <dbReference type="SAM" id="MobiDB-lite"/>
    </source>
</evidence>
<comment type="similarity">
    <text evidence="1">Belongs to the E.coli NlpD/Haemophilus LppB family.</text>
</comment>
<gene>
    <name evidence="5" type="ORF">GCWU000324_00765</name>
</gene>
<dbReference type="STRING" id="629741.GCWU000324_00765"/>
<feature type="domain" description="LysM" evidence="4">
    <location>
        <begin position="173"/>
        <end position="216"/>
    </location>
</feature>
<dbReference type="PROSITE" id="PS51257">
    <property type="entry name" value="PROKAR_LIPOPROTEIN"/>
    <property type="match status" value="1"/>
</dbReference>
<dbReference type="Gene3D" id="2.70.70.10">
    <property type="entry name" value="Glucose Permease (Domain IIA)"/>
    <property type="match status" value="1"/>
</dbReference>
<dbReference type="Proteomes" id="UP000003009">
    <property type="component" value="Unassembled WGS sequence"/>
</dbReference>
<evidence type="ECO:0000256" key="1">
    <source>
        <dbReference type="ARBA" id="ARBA00038420"/>
    </source>
</evidence>